<gene>
    <name evidence="1" type="ORF">SAMN04489864_10884</name>
</gene>
<dbReference type="AlphaFoldDB" id="A0A1I2YU72"/>
<evidence type="ECO:0000313" key="1">
    <source>
        <dbReference type="EMBL" id="SFH29154.1"/>
    </source>
</evidence>
<dbReference type="Proteomes" id="UP000199666">
    <property type="component" value="Unassembled WGS sequence"/>
</dbReference>
<protein>
    <submittedName>
        <fullName evidence="1">Uncharacterized protein</fullName>
    </submittedName>
</protein>
<keyword evidence="2" id="KW-1185">Reference proteome</keyword>
<dbReference type="STRING" id="414048.SAMN04489864_10884"/>
<sequence>MVNLIDKVGHFKYRQKPFNHLPIKILDSLILAYALNKLMIETKI</sequence>
<name>A0A1I2YU72_9SPHI</name>
<proteinExistence type="predicted"/>
<evidence type="ECO:0000313" key="2">
    <source>
        <dbReference type="Proteomes" id="UP000199666"/>
    </source>
</evidence>
<reference evidence="1 2" key="1">
    <citation type="submission" date="2016-10" db="EMBL/GenBank/DDBJ databases">
        <authorList>
            <person name="de Groot N.N."/>
        </authorList>
    </citation>
    <scope>NUCLEOTIDE SEQUENCE [LARGE SCALE GENOMIC DNA]</scope>
    <source>
        <strain evidence="1 2">DSM 18684</strain>
    </source>
</reference>
<dbReference type="EMBL" id="FOPP01000008">
    <property type="protein sequence ID" value="SFH29154.1"/>
    <property type="molecule type" value="Genomic_DNA"/>
</dbReference>
<organism evidence="1 2">
    <name type="scientific">Pedobacter insulae</name>
    <dbReference type="NCBI Taxonomy" id="414048"/>
    <lineage>
        <taxon>Bacteria</taxon>
        <taxon>Pseudomonadati</taxon>
        <taxon>Bacteroidota</taxon>
        <taxon>Sphingobacteriia</taxon>
        <taxon>Sphingobacteriales</taxon>
        <taxon>Sphingobacteriaceae</taxon>
        <taxon>Pedobacter</taxon>
    </lineage>
</organism>
<accession>A0A1I2YU72</accession>